<gene>
    <name evidence="1" type="ORF">ACFQ35_14465</name>
</gene>
<accession>A0ABW3V949</accession>
<organism evidence="1 2">
    <name type="scientific">Pseudochrobactrum kiredjianiae</name>
    <dbReference type="NCBI Taxonomy" id="386305"/>
    <lineage>
        <taxon>Bacteria</taxon>
        <taxon>Pseudomonadati</taxon>
        <taxon>Pseudomonadota</taxon>
        <taxon>Alphaproteobacteria</taxon>
        <taxon>Hyphomicrobiales</taxon>
        <taxon>Brucellaceae</taxon>
        <taxon>Pseudochrobactrum</taxon>
    </lineage>
</organism>
<dbReference type="Pfam" id="PF06073">
    <property type="entry name" value="DUF934"/>
    <property type="match status" value="1"/>
</dbReference>
<evidence type="ECO:0000313" key="1">
    <source>
        <dbReference type="EMBL" id="MFD1228345.1"/>
    </source>
</evidence>
<reference evidence="2" key="1">
    <citation type="journal article" date="2019" name="Int. J. Syst. Evol. Microbiol.">
        <title>The Global Catalogue of Microorganisms (GCM) 10K type strain sequencing project: providing services to taxonomists for standard genome sequencing and annotation.</title>
        <authorList>
            <consortium name="The Broad Institute Genomics Platform"/>
            <consortium name="The Broad Institute Genome Sequencing Center for Infectious Disease"/>
            <person name="Wu L."/>
            <person name="Ma J."/>
        </authorList>
    </citation>
    <scope>NUCLEOTIDE SEQUENCE [LARGE SCALE GENOMIC DNA]</scope>
    <source>
        <strain evidence="2">CCUG 49584</strain>
    </source>
</reference>
<keyword evidence="2" id="KW-1185">Reference proteome</keyword>
<dbReference type="RefSeq" id="WP_289384841.1">
    <property type="nucleotide sequence ID" value="NZ_JAUCBM010000001.1"/>
</dbReference>
<protein>
    <submittedName>
        <fullName evidence="1">DUF934 domain-containing protein</fullName>
    </submittedName>
</protein>
<sequence>MTETILPALWSRSGLTDDGFVHVESVEEITGHDAVIVPLQLWPQISRERLRTSNIRIGVCVEAGEALDNLLGDLAHIDLLVLDFPAFNDGRSFSKAARLRSHYEFTGEIRASGAVHIDQVSAMLRSGFDTLQISDARTLKRLLAGELHDTGVYYQPVAGGIHGAEQGLAGYSWRRRQGF</sequence>
<name>A0ABW3V949_9HYPH</name>
<dbReference type="EMBL" id="JBHTMA010000040">
    <property type="protein sequence ID" value="MFD1228345.1"/>
    <property type="molecule type" value="Genomic_DNA"/>
</dbReference>
<dbReference type="InterPro" id="IPR008318">
    <property type="entry name" value="UCP030820"/>
</dbReference>
<dbReference type="PIRSF" id="PIRSF030820">
    <property type="entry name" value="UCP030820"/>
    <property type="match status" value="1"/>
</dbReference>
<comment type="caution">
    <text evidence="1">The sequence shown here is derived from an EMBL/GenBank/DDBJ whole genome shotgun (WGS) entry which is preliminary data.</text>
</comment>
<proteinExistence type="predicted"/>
<dbReference type="Proteomes" id="UP001597263">
    <property type="component" value="Unassembled WGS sequence"/>
</dbReference>
<evidence type="ECO:0000313" key="2">
    <source>
        <dbReference type="Proteomes" id="UP001597263"/>
    </source>
</evidence>